<dbReference type="GeneTree" id="ENSGT00390000016002"/>
<reference evidence="2" key="1">
    <citation type="submission" date="2023-09" db="UniProtKB">
        <authorList>
            <consortium name="Ensembl"/>
        </authorList>
    </citation>
    <scope>IDENTIFICATION</scope>
</reference>
<dbReference type="AlphaFoldDB" id="A0A3B4GX24"/>
<sequence>LDAEFLDVYKNCNGVIMMFDITKQTFNYILRELPKVPTHVPVCVLGNYRDMGEHRVILPDDIRDLIAGLNPMGSSYIHYAESSMKNGFGLKYLHKFFNIPFLQLQRETLLRQLETNQLDMDATLEELCVQQETEDQNYEFLENLESRSKGYGSPGPANGQSPSSGSQSPIVPPSGASTGSSSPSTPQPPIPSQPLPQSPSVSTTSPPPPTAAAAGGAASPAAEVKSLAQSPEHLQSPAAGASGPQKRSFISRWFGSSPATEASASAPAKVQSVDDFVPDERLDKSFLEDSLPSKTKVPQPAAAPTVDSDDGEDRGNPMVSSFQDELDPDDTEPSLSNSKALPPIKDITLSSDEEEQPARHQGKKKGSTPKVEDSDTDPEAPVAQQMLSFVMDDPDFDSEASDTPKIDTFPVRDELLSDLSDDDMQLAKVPEPLKPTVITFKPKDDTDLFGLGIQEEPPAAKESSEDQE</sequence>
<dbReference type="GO" id="GO:0005829">
    <property type="term" value="C:cytosol"/>
    <property type="evidence" value="ECO:0007669"/>
    <property type="project" value="TreeGrafter"/>
</dbReference>
<dbReference type="PANTHER" id="PTHR14932">
    <property type="entry name" value="RAS GTPASE-RELATED"/>
    <property type="match status" value="1"/>
</dbReference>
<feature type="compositionally biased region" description="Low complexity" evidence="1">
    <location>
        <begin position="211"/>
        <end position="222"/>
    </location>
</feature>
<feature type="compositionally biased region" description="Pro residues" evidence="1">
    <location>
        <begin position="185"/>
        <end position="197"/>
    </location>
</feature>
<dbReference type="InterPro" id="IPR040385">
    <property type="entry name" value="RABL6"/>
</dbReference>
<dbReference type="InterPro" id="IPR027417">
    <property type="entry name" value="P-loop_NTPase"/>
</dbReference>
<feature type="compositionally biased region" description="Basic and acidic residues" evidence="1">
    <location>
        <begin position="278"/>
        <end position="287"/>
    </location>
</feature>
<protein>
    <submittedName>
        <fullName evidence="2">RAB, member RAS oncogene family-like 6b</fullName>
    </submittedName>
</protein>
<feature type="region of interest" description="Disordered" evidence="1">
    <location>
        <begin position="146"/>
        <end position="408"/>
    </location>
</feature>
<accession>A0A3B4GX24</accession>
<dbReference type="STRING" id="303518.ENSPNYP00000025811"/>
<feature type="compositionally biased region" description="Low complexity" evidence="1">
    <location>
        <begin position="256"/>
        <end position="268"/>
    </location>
</feature>
<dbReference type="GO" id="GO:0005525">
    <property type="term" value="F:GTP binding"/>
    <property type="evidence" value="ECO:0007669"/>
    <property type="project" value="InterPro"/>
</dbReference>
<evidence type="ECO:0000256" key="1">
    <source>
        <dbReference type="SAM" id="MobiDB-lite"/>
    </source>
</evidence>
<feature type="region of interest" description="Disordered" evidence="1">
    <location>
        <begin position="447"/>
        <end position="468"/>
    </location>
</feature>
<organism evidence="2">
    <name type="scientific">Pundamilia nyererei</name>
    <dbReference type="NCBI Taxonomy" id="303518"/>
    <lineage>
        <taxon>Eukaryota</taxon>
        <taxon>Metazoa</taxon>
        <taxon>Chordata</taxon>
        <taxon>Craniata</taxon>
        <taxon>Vertebrata</taxon>
        <taxon>Euteleostomi</taxon>
        <taxon>Actinopterygii</taxon>
        <taxon>Neopterygii</taxon>
        <taxon>Teleostei</taxon>
        <taxon>Neoteleostei</taxon>
        <taxon>Acanthomorphata</taxon>
        <taxon>Ovalentaria</taxon>
        <taxon>Cichlomorphae</taxon>
        <taxon>Cichliformes</taxon>
        <taxon>Cichlidae</taxon>
        <taxon>African cichlids</taxon>
        <taxon>Pseudocrenilabrinae</taxon>
        <taxon>Haplochromini</taxon>
        <taxon>Pundamilia</taxon>
    </lineage>
</organism>
<feature type="compositionally biased region" description="Low complexity" evidence="1">
    <location>
        <begin position="154"/>
        <end position="184"/>
    </location>
</feature>
<evidence type="ECO:0000313" key="2">
    <source>
        <dbReference type="Ensembl" id="ENSPNYP00000025811.1"/>
    </source>
</evidence>
<name>A0A3B4GX24_9CICH</name>
<dbReference type="Ensembl" id="ENSPNYT00000026447.1">
    <property type="protein sequence ID" value="ENSPNYP00000025811.1"/>
    <property type="gene ID" value="ENSPNYG00000019458.1"/>
</dbReference>
<dbReference type="PANTHER" id="PTHR14932:SF1">
    <property type="entry name" value="RAB-LIKE PROTEIN 6"/>
    <property type="match status" value="1"/>
</dbReference>
<proteinExistence type="predicted"/>
<dbReference type="GO" id="GO:0005634">
    <property type="term" value="C:nucleus"/>
    <property type="evidence" value="ECO:0007669"/>
    <property type="project" value="TreeGrafter"/>
</dbReference>
<feature type="compositionally biased region" description="Basic and acidic residues" evidence="1">
    <location>
        <begin position="458"/>
        <end position="468"/>
    </location>
</feature>
<dbReference type="SUPFAM" id="SSF52540">
    <property type="entry name" value="P-loop containing nucleoside triphosphate hydrolases"/>
    <property type="match status" value="1"/>
</dbReference>
<gene>
    <name evidence="2" type="primary">RABL6</name>
</gene>
<dbReference type="Gene3D" id="3.40.50.300">
    <property type="entry name" value="P-loop containing nucleotide triphosphate hydrolases"/>
    <property type="match status" value="1"/>
</dbReference>